<protein>
    <submittedName>
        <fullName evidence="1">Uncharacterized protein</fullName>
    </submittedName>
</protein>
<organism evidence="1">
    <name type="scientific">Pseudomonas vlassakiae</name>
    <dbReference type="NCBI Taxonomy" id="485888"/>
    <lineage>
        <taxon>Bacteria</taxon>
        <taxon>Pseudomonadati</taxon>
        <taxon>Pseudomonadota</taxon>
        <taxon>Gammaproteobacteria</taxon>
        <taxon>Pseudomonadales</taxon>
        <taxon>Pseudomonadaceae</taxon>
        <taxon>Pseudomonas</taxon>
    </lineage>
</organism>
<dbReference type="AlphaFoldDB" id="A0A923GEW5"/>
<sequence length="65" mass="7513">MARDLSKMLMPDDPVMLEAIECLKRYHTAQAQGRPLAEIEKLKLIAEQHFEKINEYQLAAMCISH</sequence>
<reference evidence="2" key="3">
    <citation type="submission" date="2021-06" db="EMBL/GenBank/DDBJ databases">
        <title>Updating the genus Pseudomonas: Description of 43 new species and partition of the Pseudomonas putida group.</title>
        <authorList>
            <person name="Girard L."/>
            <person name="Lood C."/>
            <person name="Vandamme P."/>
            <person name="Rokni-Zadeh H."/>
            <person name="Van Noort V."/>
            <person name="Hofte M."/>
            <person name="Lavigne R."/>
            <person name="De Mot R."/>
        </authorList>
    </citation>
    <scope>NUCLEOTIDE SEQUENCE</scope>
    <source>
        <strain evidence="2">RW4S2</strain>
    </source>
</reference>
<dbReference type="RefSeq" id="WP_186600998.1">
    <property type="nucleotide sequence ID" value="NZ_JABWRP020000002.1"/>
</dbReference>
<reference evidence="1" key="2">
    <citation type="submission" date="2020-07" db="EMBL/GenBank/DDBJ databases">
        <authorList>
            <person name="Lood C."/>
            <person name="Girard L."/>
        </authorList>
    </citation>
    <scope>NUCLEOTIDE SEQUENCE</scope>
    <source>
        <strain evidence="1">RW4S2</strain>
    </source>
</reference>
<name>A0A923GEW5_9PSED</name>
<evidence type="ECO:0000313" key="1">
    <source>
        <dbReference type="EMBL" id="MBC3469197.1"/>
    </source>
</evidence>
<dbReference type="Proteomes" id="UP000628137">
    <property type="component" value="Unassembled WGS sequence"/>
</dbReference>
<reference evidence="1 3" key="1">
    <citation type="journal article" date="2020" name="Microorganisms">
        <title>Reliable Identification of Environmental Pseudomonas Isolates Using the rpoD Gene.</title>
        <authorList>
            <consortium name="The Broad Institute Genome Sequencing Platform"/>
            <person name="Girard L."/>
            <person name="Lood C."/>
            <person name="Rokni-Zadeh H."/>
            <person name="van Noort V."/>
            <person name="Lavigne R."/>
            <person name="De Mot R."/>
        </authorList>
    </citation>
    <scope>NUCLEOTIDE SEQUENCE</scope>
    <source>
        <strain evidence="1 3">RW4S2</strain>
    </source>
</reference>
<accession>A0A923GEW5</accession>
<gene>
    <name evidence="2" type="ORF">HU738_003545</name>
    <name evidence="1" type="ORF">HU738_01380</name>
</gene>
<evidence type="ECO:0000313" key="2">
    <source>
        <dbReference type="EMBL" id="MBV4540113.1"/>
    </source>
</evidence>
<dbReference type="EMBL" id="JABWRP020000002">
    <property type="protein sequence ID" value="MBV4540113.1"/>
    <property type="molecule type" value="Genomic_DNA"/>
</dbReference>
<dbReference type="EMBL" id="JABWRP010000001">
    <property type="protein sequence ID" value="MBC3469197.1"/>
    <property type="molecule type" value="Genomic_DNA"/>
</dbReference>
<keyword evidence="3" id="KW-1185">Reference proteome</keyword>
<evidence type="ECO:0000313" key="3">
    <source>
        <dbReference type="Proteomes" id="UP000628137"/>
    </source>
</evidence>
<proteinExistence type="predicted"/>
<comment type="caution">
    <text evidence="1">The sequence shown here is derived from an EMBL/GenBank/DDBJ whole genome shotgun (WGS) entry which is preliminary data.</text>
</comment>